<dbReference type="InterPro" id="IPR029058">
    <property type="entry name" value="AB_hydrolase_fold"/>
</dbReference>
<feature type="compositionally biased region" description="Basic residues" evidence="3">
    <location>
        <begin position="269"/>
        <end position="283"/>
    </location>
</feature>
<name>A0AAD3HD97_9STRA</name>
<dbReference type="GO" id="GO:0004252">
    <property type="term" value="F:serine-type endopeptidase activity"/>
    <property type="evidence" value="ECO:0007669"/>
    <property type="project" value="InterPro"/>
</dbReference>
<dbReference type="Gene3D" id="3.40.50.1820">
    <property type="entry name" value="alpha/beta hydrolase"/>
    <property type="match status" value="1"/>
</dbReference>
<dbReference type="Pfam" id="PF00930">
    <property type="entry name" value="DPPIV_N"/>
    <property type="match status" value="1"/>
</dbReference>
<dbReference type="InterPro" id="IPR002469">
    <property type="entry name" value="Peptidase_S9B_N"/>
</dbReference>
<dbReference type="SUPFAM" id="SSF53474">
    <property type="entry name" value="alpha/beta-Hydrolases"/>
    <property type="match status" value="1"/>
</dbReference>
<feature type="compositionally biased region" description="Low complexity" evidence="3">
    <location>
        <begin position="764"/>
        <end position="778"/>
    </location>
</feature>
<gene>
    <name evidence="6" type="ORF">CTEN210_15821</name>
</gene>
<feature type="region of interest" description="Disordered" evidence="3">
    <location>
        <begin position="764"/>
        <end position="791"/>
    </location>
</feature>
<dbReference type="PROSITE" id="PS00708">
    <property type="entry name" value="PRO_ENDOPEP_SER"/>
    <property type="match status" value="1"/>
</dbReference>
<feature type="compositionally biased region" description="Polar residues" evidence="3">
    <location>
        <begin position="1"/>
        <end position="12"/>
    </location>
</feature>
<dbReference type="InterPro" id="IPR002471">
    <property type="entry name" value="Pept_S9_AS"/>
</dbReference>
<evidence type="ECO:0000256" key="1">
    <source>
        <dbReference type="ARBA" id="ARBA00022670"/>
    </source>
</evidence>
<dbReference type="GO" id="GO:0006508">
    <property type="term" value="P:proteolysis"/>
    <property type="evidence" value="ECO:0007669"/>
    <property type="project" value="UniProtKB-KW"/>
</dbReference>
<dbReference type="Proteomes" id="UP001054902">
    <property type="component" value="Unassembled WGS sequence"/>
</dbReference>
<dbReference type="EMBL" id="BLLK01000062">
    <property type="protein sequence ID" value="GFH59345.1"/>
    <property type="molecule type" value="Genomic_DNA"/>
</dbReference>
<evidence type="ECO:0000259" key="4">
    <source>
        <dbReference type="Pfam" id="PF00326"/>
    </source>
</evidence>
<dbReference type="InterPro" id="IPR001375">
    <property type="entry name" value="Peptidase_S9_cat"/>
</dbReference>
<reference evidence="6 7" key="1">
    <citation type="journal article" date="2021" name="Sci. Rep.">
        <title>The genome of the diatom Chaetoceros tenuissimus carries an ancient integrated fragment of an extant virus.</title>
        <authorList>
            <person name="Hongo Y."/>
            <person name="Kimura K."/>
            <person name="Takaki Y."/>
            <person name="Yoshida Y."/>
            <person name="Baba S."/>
            <person name="Kobayashi G."/>
            <person name="Nagasaki K."/>
            <person name="Hano T."/>
            <person name="Tomaru Y."/>
        </authorList>
    </citation>
    <scope>NUCLEOTIDE SEQUENCE [LARGE SCALE GENOMIC DNA]</scope>
    <source>
        <strain evidence="6 7">NIES-3715</strain>
    </source>
</reference>
<evidence type="ECO:0000256" key="2">
    <source>
        <dbReference type="ARBA" id="ARBA00022801"/>
    </source>
</evidence>
<evidence type="ECO:0000256" key="3">
    <source>
        <dbReference type="SAM" id="MobiDB-lite"/>
    </source>
</evidence>
<accession>A0AAD3HD97</accession>
<feature type="compositionally biased region" description="Polar residues" evidence="3">
    <location>
        <begin position="207"/>
        <end position="227"/>
    </location>
</feature>
<keyword evidence="1" id="KW-0645">Protease</keyword>
<feature type="compositionally biased region" description="Low complexity" evidence="3">
    <location>
        <begin position="27"/>
        <end position="59"/>
    </location>
</feature>
<dbReference type="SUPFAM" id="SSF82171">
    <property type="entry name" value="DPP6 N-terminal domain-like"/>
    <property type="match status" value="1"/>
</dbReference>
<feature type="region of interest" description="Disordered" evidence="3">
    <location>
        <begin position="269"/>
        <end position="296"/>
    </location>
</feature>
<feature type="compositionally biased region" description="Low complexity" evidence="3">
    <location>
        <begin position="82"/>
        <end position="95"/>
    </location>
</feature>
<comment type="caution">
    <text evidence="6">The sequence shown here is derived from an EMBL/GenBank/DDBJ whole genome shotgun (WGS) entry which is preliminary data.</text>
</comment>
<dbReference type="InterPro" id="IPR050278">
    <property type="entry name" value="Serine_Prot_S9B/DPPIV"/>
</dbReference>
<evidence type="ECO:0008006" key="8">
    <source>
        <dbReference type="Google" id="ProtNLM"/>
    </source>
</evidence>
<organism evidence="6 7">
    <name type="scientific">Chaetoceros tenuissimus</name>
    <dbReference type="NCBI Taxonomy" id="426638"/>
    <lineage>
        <taxon>Eukaryota</taxon>
        <taxon>Sar</taxon>
        <taxon>Stramenopiles</taxon>
        <taxon>Ochrophyta</taxon>
        <taxon>Bacillariophyta</taxon>
        <taxon>Coscinodiscophyceae</taxon>
        <taxon>Chaetocerotophycidae</taxon>
        <taxon>Chaetocerotales</taxon>
        <taxon>Chaetocerotaceae</taxon>
        <taxon>Chaetoceros</taxon>
    </lineage>
</organism>
<feature type="region of interest" description="Disordered" evidence="3">
    <location>
        <begin position="200"/>
        <end position="227"/>
    </location>
</feature>
<keyword evidence="2" id="KW-0378">Hydrolase</keyword>
<evidence type="ECO:0000259" key="5">
    <source>
        <dbReference type="Pfam" id="PF00930"/>
    </source>
</evidence>
<protein>
    <recommendedName>
        <fullName evidence="8">Dipeptidyl-peptidase IV</fullName>
    </recommendedName>
</protein>
<dbReference type="Gene3D" id="2.140.10.30">
    <property type="entry name" value="Dipeptidylpeptidase IV, N-terminal domain"/>
    <property type="match status" value="1"/>
</dbReference>
<dbReference type="AlphaFoldDB" id="A0AAD3HD97"/>
<dbReference type="GO" id="GO:0008239">
    <property type="term" value="F:dipeptidyl-peptidase activity"/>
    <property type="evidence" value="ECO:0007669"/>
    <property type="project" value="TreeGrafter"/>
</dbReference>
<keyword evidence="7" id="KW-1185">Reference proteome</keyword>
<dbReference type="PANTHER" id="PTHR11731:SF193">
    <property type="entry name" value="DIPEPTIDYL PEPTIDASE 9"/>
    <property type="match status" value="1"/>
</dbReference>
<dbReference type="Pfam" id="PF00326">
    <property type="entry name" value="Peptidase_S9"/>
    <property type="match status" value="1"/>
</dbReference>
<evidence type="ECO:0000313" key="7">
    <source>
        <dbReference type="Proteomes" id="UP001054902"/>
    </source>
</evidence>
<feature type="region of interest" description="Disordered" evidence="3">
    <location>
        <begin position="424"/>
        <end position="450"/>
    </location>
</feature>
<feature type="domain" description="Peptidase S9 prolyl oligopeptidase catalytic" evidence="4">
    <location>
        <begin position="926"/>
        <end position="1123"/>
    </location>
</feature>
<feature type="region of interest" description="Disordered" evidence="3">
    <location>
        <begin position="1"/>
        <end position="95"/>
    </location>
</feature>
<evidence type="ECO:0000313" key="6">
    <source>
        <dbReference type="EMBL" id="GFH59345.1"/>
    </source>
</evidence>
<dbReference type="PANTHER" id="PTHR11731">
    <property type="entry name" value="PROTEASE FAMILY S9B,C DIPEPTIDYL-PEPTIDASE IV-RELATED"/>
    <property type="match status" value="1"/>
</dbReference>
<proteinExistence type="predicted"/>
<sequence length="1135" mass="127795">MENKAMTNQNTDSKAKNRWSFLNRGDSGSTHSSTKESTSSPQHGYSPSKSSSRRTCSPSDKPSPVSPRSDIINHSLPPVGLSGPTSFQFSPSTSTNLKYSRENHISFVSSDRNVFEQHISNSGSPVKSIGGNNSSSEKRLFVMDLDSIWLSIDSDDELYRLGLESIKDDSDANIDKANKIFESQVYPLLNTSLPFNRPYGQDEMYRSSPNKSRYPTSPNSLSGVSDASLTLEEKLRRERQRVHSNGVTQFGWGSYDHIFDSNLSLPRQSRKKILGKTTRRSPSKRPMPERPQASIEEDDEKVVRIIVPLRGNIYIQDGIGNEAESPLRLLYDKSDLEANVEESEINTKKSSNRDAYCLNGGVDFGALDPQLSPDCTMVAFVAKGELYVISCDDYEFSKDSIDYDDCINRGVNAHKRKPTQITYGARQEDNVHDDEAMSCDSHDSSDSHQNRKKYGRLITHGLADFVAQEEMDRYQGFWWNKDSTGIIFARVDESYVPPFRITHQGNDDAIGEQQMYEEHRYPFAGESNPGVSLGFVSIDRDVILSSMPSIECEKASKDAWSEVKWFDPPEQASEYLARVDWISEDSVCVQWQDRRQSILLLEKINVTNGERVMLHSEKSEDWINLHHMFRVLPHTIKPTQPLDDDDEPMVNTGDSDLPPGSFSYIFASERTGFCHIYLYTFVEGDESATLVRAVSEGKWIVESILGVDMKNDVVYFTGTFDSPLEKHLYALPLSSSHGWDSNKEDRDEMNGVRKSFRNVISSFGSSSKTGSFSSKRSSLGCYPDPVQDERPPEPIRITLESGMHSIVMDSSCRLFIDTCSDLSRPTTTKIYSIPLHGPKPENRKSDNIKLRCVVYDSTKDFVPSMAPTPPELISFPTSDGTETLYAAVYKPNPTVHGTGPYPLICAVYGGPHVQRVTKSWSQCADMRVQRLCSMGFAVVKCDNRGSSRRGLKFEAAVKHHLGRVEVLDQVTAVRFLISKRIADPSRVGIYGWSYGGYLATMCLCRAPDIFSVGIAGAPVTSWDGYDTHYTERYMGLPSENKAGYDESAVFEHVPNMKGKLLIIHGLIDENVHFRHTARLVNRLIAAGKEYDLLLFPDERHSPRRLRDRLYMEKRICDYFVKNLFPPKRATLLGNL</sequence>
<feature type="domain" description="Dipeptidylpeptidase IV N-terminal" evidence="5">
    <location>
        <begin position="458"/>
        <end position="734"/>
    </location>
</feature>
<feature type="compositionally biased region" description="Basic and acidic residues" evidence="3">
    <location>
        <begin position="426"/>
        <end position="449"/>
    </location>
</feature>